<evidence type="ECO:0008006" key="5">
    <source>
        <dbReference type="Google" id="ProtNLM"/>
    </source>
</evidence>
<gene>
    <name evidence="3" type="ORF">GQ55_7G098500</name>
</gene>
<dbReference type="AlphaFoldDB" id="A0A2T7CTJ6"/>
<keyword evidence="2" id="KW-0732">Signal</keyword>
<evidence type="ECO:0000256" key="1">
    <source>
        <dbReference type="SAM" id="MobiDB-lite"/>
    </source>
</evidence>
<keyword evidence="4" id="KW-1185">Reference proteome</keyword>
<feature type="signal peptide" evidence="2">
    <location>
        <begin position="1"/>
        <end position="22"/>
    </location>
</feature>
<organism evidence="3 4">
    <name type="scientific">Panicum hallii var. hallii</name>
    <dbReference type="NCBI Taxonomy" id="1504633"/>
    <lineage>
        <taxon>Eukaryota</taxon>
        <taxon>Viridiplantae</taxon>
        <taxon>Streptophyta</taxon>
        <taxon>Embryophyta</taxon>
        <taxon>Tracheophyta</taxon>
        <taxon>Spermatophyta</taxon>
        <taxon>Magnoliopsida</taxon>
        <taxon>Liliopsida</taxon>
        <taxon>Poales</taxon>
        <taxon>Poaceae</taxon>
        <taxon>PACMAD clade</taxon>
        <taxon>Panicoideae</taxon>
        <taxon>Panicodae</taxon>
        <taxon>Paniceae</taxon>
        <taxon>Panicinae</taxon>
        <taxon>Panicum</taxon>
        <taxon>Panicum sect. Panicum</taxon>
    </lineage>
</organism>
<sequence length="184" mass="19544">MASVCFFFLLATLTIAAATASAGYDGNTQEPYPVADDNEAKPMSEQPYDTPRPSCGGCQDAKMGVLKARGMCCQEVSRHVECLCPTMNTLIGAGVPLKEVCYDDMACNEDGPYGSKGSVVIDPSKKCSVPTVCNGVVDALLELNKCFSVQQAGEDRSGGSCLVGALRELGFKNPDKVIEKLFRP</sequence>
<dbReference type="OrthoDB" id="10523067at2759"/>
<feature type="region of interest" description="Disordered" evidence="1">
    <location>
        <begin position="28"/>
        <end position="54"/>
    </location>
</feature>
<accession>A0A2T7CTJ6</accession>
<evidence type="ECO:0000313" key="3">
    <source>
        <dbReference type="EMBL" id="PUZ46649.1"/>
    </source>
</evidence>
<dbReference type="EMBL" id="CM009755">
    <property type="protein sequence ID" value="PUZ46649.1"/>
    <property type="molecule type" value="Genomic_DNA"/>
</dbReference>
<name>A0A2T7CTJ6_9POAL</name>
<feature type="chain" id="PRO_5015549873" description="Bifunctional inhibitor/plant lipid transfer protein/seed storage helical domain-containing protein" evidence="2">
    <location>
        <begin position="23"/>
        <end position="184"/>
    </location>
</feature>
<dbReference type="Gramene" id="PUZ46649">
    <property type="protein sequence ID" value="PUZ46649"/>
    <property type="gene ID" value="GQ55_7G098500"/>
</dbReference>
<reference evidence="3 4" key="1">
    <citation type="submission" date="2018-04" db="EMBL/GenBank/DDBJ databases">
        <title>WGS assembly of Panicum hallii var. hallii HAL2.</title>
        <authorList>
            <person name="Lovell J."/>
            <person name="Jenkins J."/>
            <person name="Lowry D."/>
            <person name="Mamidi S."/>
            <person name="Sreedasyam A."/>
            <person name="Weng X."/>
            <person name="Barry K."/>
            <person name="Bonette J."/>
            <person name="Campitelli B."/>
            <person name="Daum C."/>
            <person name="Gordon S."/>
            <person name="Gould B."/>
            <person name="Lipzen A."/>
            <person name="MacQueen A."/>
            <person name="Palacio-Mejia J."/>
            <person name="Plott C."/>
            <person name="Shakirov E."/>
            <person name="Shu S."/>
            <person name="Yoshinaga Y."/>
            <person name="Zane M."/>
            <person name="Rokhsar D."/>
            <person name="Grimwood J."/>
            <person name="Schmutz J."/>
            <person name="Juenger T."/>
        </authorList>
    </citation>
    <scope>NUCLEOTIDE SEQUENCE [LARGE SCALE GENOMIC DNA]</scope>
    <source>
        <strain evidence="4">cv. HAL2</strain>
    </source>
</reference>
<evidence type="ECO:0000256" key="2">
    <source>
        <dbReference type="SAM" id="SignalP"/>
    </source>
</evidence>
<dbReference type="Proteomes" id="UP000244336">
    <property type="component" value="Chromosome 7"/>
</dbReference>
<evidence type="ECO:0000313" key="4">
    <source>
        <dbReference type="Proteomes" id="UP000244336"/>
    </source>
</evidence>
<protein>
    <recommendedName>
        <fullName evidence="5">Bifunctional inhibitor/plant lipid transfer protein/seed storage helical domain-containing protein</fullName>
    </recommendedName>
</protein>
<proteinExistence type="predicted"/>